<feature type="domain" description="PII-uridylyltransferase/Glutamine-synthetase adenylyltransferase" evidence="8">
    <location>
        <begin position="304"/>
        <end position="437"/>
    </location>
</feature>
<evidence type="ECO:0000256" key="2">
    <source>
        <dbReference type="ARBA" id="ARBA00022695"/>
    </source>
</evidence>
<dbReference type="Gene3D" id="3.30.460.10">
    <property type="entry name" value="Beta Polymerase, domain 2"/>
    <property type="match status" value="2"/>
</dbReference>
<dbReference type="SUPFAM" id="SSF81301">
    <property type="entry name" value="Nucleotidyltransferase"/>
    <property type="match status" value="2"/>
</dbReference>
<evidence type="ECO:0000313" key="10">
    <source>
        <dbReference type="Proteomes" id="UP000285908"/>
    </source>
</evidence>
<protein>
    <submittedName>
        <fullName evidence="9">Bifunctional [glutamine synthetase] adenylyltransferase/[glutamine synthetase]-adenylyl-L-tyrosine phosphorylase</fullName>
        <ecNumber evidence="9">2.7.7.89</ecNumber>
    </submittedName>
</protein>
<dbReference type="AlphaFoldDB" id="A0A438AM57"/>
<evidence type="ECO:0000256" key="4">
    <source>
        <dbReference type="ARBA" id="ARBA00022840"/>
    </source>
</evidence>
<dbReference type="OrthoDB" id="9759366at2"/>
<dbReference type="PANTHER" id="PTHR30621">
    <property type="entry name" value="GLUTAMINE SYNTHETASE ADENYLYLTRANSFERASE"/>
    <property type="match status" value="1"/>
</dbReference>
<name>A0A438AM57_9RHOB</name>
<dbReference type="InterPro" id="IPR023057">
    <property type="entry name" value="GlnE"/>
</dbReference>
<keyword evidence="3" id="KW-0547">Nucleotide-binding</keyword>
<keyword evidence="5" id="KW-0460">Magnesium</keyword>
<dbReference type="InterPro" id="IPR013546">
    <property type="entry name" value="PII_UdlTrfase/GS_AdlTrfase"/>
</dbReference>
<feature type="domain" description="Glutamate-ammonia ligase adenylyltransferase repeated" evidence="7">
    <location>
        <begin position="528"/>
        <end position="766"/>
    </location>
</feature>
<dbReference type="EC" id="2.7.7.89" evidence="9"/>
<evidence type="ECO:0000256" key="6">
    <source>
        <dbReference type="ARBA" id="ARBA00023268"/>
    </source>
</evidence>
<evidence type="ECO:0000256" key="1">
    <source>
        <dbReference type="ARBA" id="ARBA00022679"/>
    </source>
</evidence>
<evidence type="ECO:0000256" key="5">
    <source>
        <dbReference type="ARBA" id="ARBA00022842"/>
    </source>
</evidence>
<dbReference type="GO" id="GO:0047388">
    <property type="term" value="F:[glutamine synthetase]-adenylyl-L-tyrosine phosphorylase activity"/>
    <property type="evidence" value="ECO:0007669"/>
    <property type="project" value="UniProtKB-EC"/>
</dbReference>
<keyword evidence="4" id="KW-0067">ATP-binding</keyword>
<dbReference type="GO" id="GO:0008882">
    <property type="term" value="F:[glutamate-ammonia-ligase] adenylyltransferase activity"/>
    <property type="evidence" value="ECO:0007669"/>
    <property type="project" value="InterPro"/>
</dbReference>
<dbReference type="Proteomes" id="UP000285908">
    <property type="component" value="Unassembled WGS sequence"/>
</dbReference>
<evidence type="ECO:0000256" key="3">
    <source>
        <dbReference type="ARBA" id="ARBA00022741"/>
    </source>
</evidence>
<evidence type="ECO:0000313" key="9">
    <source>
        <dbReference type="EMBL" id="RVV99772.1"/>
    </source>
</evidence>
<dbReference type="CDD" id="cd05401">
    <property type="entry name" value="NT_GlnE_GlnD_like"/>
    <property type="match status" value="2"/>
</dbReference>
<dbReference type="Pfam" id="PF03710">
    <property type="entry name" value="GlnE"/>
    <property type="match status" value="2"/>
</dbReference>
<keyword evidence="1 9" id="KW-0808">Transferase</keyword>
<evidence type="ECO:0000259" key="7">
    <source>
        <dbReference type="Pfam" id="PF03710"/>
    </source>
</evidence>
<gene>
    <name evidence="9" type="ORF">EKE94_03605</name>
</gene>
<dbReference type="RefSeq" id="WP_127905214.1">
    <property type="nucleotide sequence ID" value="NZ_RQXX01000001.1"/>
</dbReference>
<reference evidence="9 10" key="1">
    <citation type="submission" date="2018-11" db="EMBL/GenBank/DDBJ databases">
        <title>Mesobaculum littorinae gen. nov., sp. nov., isolated from Littorina scabra that represents a novel genus of the order Rhodobacteraceae.</title>
        <authorList>
            <person name="Li F."/>
        </authorList>
    </citation>
    <scope>NUCLEOTIDE SEQUENCE [LARGE SCALE GENOMIC DNA]</scope>
    <source>
        <strain evidence="9 10">M0103</strain>
    </source>
</reference>
<dbReference type="PANTHER" id="PTHR30621:SF0">
    <property type="entry name" value="BIFUNCTIONAL GLUTAMINE SYNTHETASE ADENYLYLTRANSFERASE_ADENYLYL-REMOVING ENZYME"/>
    <property type="match status" value="1"/>
</dbReference>
<dbReference type="GO" id="GO:0005524">
    <property type="term" value="F:ATP binding"/>
    <property type="evidence" value="ECO:0007669"/>
    <property type="project" value="UniProtKB-KW"/>
</dbReference>
<sequence>MSFASLTRSPHAYEPDRGDEALALLPPQPPEVADLIRGTAGSSPYLRGLIERETDWLAEALEAGPDAARDATFATLRKLPPDEMRGGLRQAKRRIALLTALADLGGLWSLEQVTGTLTDLADMAVQGALAAALTPLIARNKLPGIAPDTDPARAGMLVLAMGKMGAGELNYSSDIDLICLFDESRFEADAYLAARTTFIKATRSMAGILSETDAGGYVFRTDLRLRPDPAVTPVCMSTEAAERYYESVGRTWERAAHIKARPCAGDIDAGTAYLDRLHPFIWRRHLDFAAIQDAHDMRLRIRSHKGLGGPITLPDHDMKLGRGGIREIEFFTQTRQIIAGGRDASLRVRGTVEGLARLAAAGWVPGDVTDQLAQDYRAHREVEHRLQMVGDAQTHQLPGSDQGLDRIAALMGRDTPGLRAELTERLTRVAELTEDFFAPGTGHHSGDVAEPTEDQARIIERWSSYPALRSERAQAIFHRLQPMLVDKVQRTGAPDRTLVHLDGFLAGLPAGVQLFSLFEANPHLVDLLIDIADTAPDLARYLSRNSGVFDAVIGGTFFEPWPGEAALRAELAGRIDQAGDYEGALDTARHWMRDWHFRVGVHHLRGLIGADEAGTHYADLAGAVLSALFPRVAEDFASRHGPAPGRGAVIMGMGSLGARSLTAQSDLDMIAIYDDAGVEASEGRRPLPSRTYYARLTQALVTALTAPMAGGRLYEVDMRLRPSGKQGPVATALPAFRRYQCEEAWTWEHLALTRGRPVAGDRDLARDIEGFRQKLLTRPHDADQVRTDTAAMRERLAAAAPATGGLQPKSGPGRLQDIELMASALALLSGSVEQSPQAQIAGGAEAGLIDKTDADCLTQAHSLFRRVRAALGLMGTDGGWSGADGPPPGQGAETFMERATGTAIAELPAALDRVAAQSDDIIGRALHVPTERPA</sequence>
<evidence type="ECO:0000259" key="8">
    <source>
        <dbReference type="Pfam" id="PF08335"/>
    </source>
</evidence>
<keyword evidence="10" id="KW-1185">Reference proteome</keyword>
<dbReference type="InterPro" id="IPR043519">
    <property type="entry name" value="NT_sf"/>
</dbReference>
<feature type="domain" description="Glutamate-ammonia ligase adenylyltransferase repeated" evidence="7">
    <location>
        <begin position="40"/>
        <end position="273"/>
    </location>
</feature>
<organism evidence="9 10">
    <name type="scientific">Mesobaculum littorinae</name>
    <dbReference type="NCBI Taxonomy" id="2486419"/>
    <lineage>
        <taxon>Bacteria</taxon>
        <taxon>Pseudomonadati</taxon>
        <taxon>Pseudomonadota</taxon>
        <taxon>Alphaproteobacteria</taxon>
        <taxon>Rhodobacterales</taxon>
        <taxon>Roseobacteraceae</taxon>
        <taxon>Mesobaculum</taxon>
    </lineage>
</organism>
<dbReference type="SUPFAM" id="SSF81593">
    <property type="entry name" value="Nucleotidyltransferase substrate binding subunit/domain"/>
    <property type="match status" value="2"/>
</dbReference>
<proteinExistence type="predicted"/>
<keyword evidence="2 9" id="KW-0548">Nucleotidyltransferase</keyword>
<dbReference type="Pfam" id="PF08335">
    <property type="entry name" value="GlnD_UR_UTase"/>
    <property type="match status" value="1"/>
</dbReference>
<keyword evidence="6" id="KW-0511">Multifunctional enzyme</keyword>
<dbReference type="NCBIfam" id="NF010706">
    <property type="entry name" value="PRK14108.1"/>
    <property type="match status" value="1"/>
</dbReference>
<dbReference type="Gene3D" id="1.20.120.330">
    <property type="entry name" value="Nucleotidyltransferases domain 2"/>
    <property type="match status" value="2"/>
</dbReference>
<dbReference type="GO" id="GO:0000820">
    <property type="term" value="P:regulation of glutamine family amino acid metabolic process"/>
    <property type="evidence" value="ECO:0007669"/>
    <property type="project" value="TreeGrafter"/>
</dbReference>
<comment type="caution">
    <text evidence="9">The sequence shown here is derived from an EMBL/GenBank/DDBJ whole genome shotgun (WGS) entry which is preliminary data.</text>
</comment>
<dbReference type="InterPro" id="IPR005190">
    <property type="entry name" value="GlnE_rpt_dom"/>
</dbReference>
<dbReference type="GO" id="GO:0005829">
    <property type="term" value="C:cytosol"/>
    <property type="evidence" value="ECO:0007669"/>
    <property type="project" value="TreeGrafter"/>
</dbReference>
<accession>A0A438AM57</accession>
<dbReference type="EMBL" id="RQXX01000001">
    <property type="protein sequence ID" value="RVV99772.1"/>
    <property type="molecule type" value="Genomic_DNA"/>
</dbReference>